<evidence type="ECO:0000256" key="3">
    <source>
        <dbReference type="ARBA" id="ARBA00022528"/>
    </source>
</evidence>
<evidence type="ECO:0000256" key="8">
    <source>
        <dbReference type="ARBA" id="ARBA00023136"/>
    </source>
</evidence>
<evidence type="ECO:0000313" key="10">
    <source>
        <dbReference type="EMBL" id="KAG6520389.1"/>
    </source>
</evidence>
<dbReference type="AlphaFoldDB" id="A0A8J5H4Z3"/>
<sequence>MAAAAAPGGTSPSNLRFPSPNSFSLRPFAPPSTVRFLGPSLLPRRLRISLLSPARRSIADRSGRSGGFGDGGNGGSGGGGGDGGESGESGNNNRSEALLALAKAERALESLPKDLAAAIENGRIPGLIVQRFFELERSSVFRWLLQFGGFKERLLADDLFLAKLAMECGVGIFAKVFNSILWEIIRALDTAAEWERRRENFVKELDFVICDVNDSTSQLCGQELSALLCHQQPRTFCSTLSSAAKNFLLYSVISSQELSALLCHQQPTSA</sequence>
<proteinExistence type="inferred from homology"/>
<dbReference type="GO" id="GO:0031969">
    <property type="term" value="C:chloroplast membrane"/>
    <property type="evidence" value="ECO:0007669"/>
    <property type="project" value="UniProtKB-SubCell"/>
</dbReference>
<evidence type="ECO:0000256" key="1">
    <source>
        <dbReference type="ARBA" id="ARBA00004508"/>
    </source>
</evidence>
<dbReference type="PANTHER" id="PTHR31620:SF8">
    <property type="entry name" value="PROTEIN RETICULATA-RELATED 4, CHLOROPLASTIC-LIKE"/>
    <property type="match status" value="1"/>
</dbReference>
<feature type="compositionally biased region" description="Gly residues" evidence="9">
    <location>
        <begin position="64"/>
        <end position="87"/>
    </location>
</feature>
<evidence type="ECO:0000313" key="11">
    <source>
        <dbReference type="Proteomes" id="UP000734854"/>
    </source>
</evidence>
<feature type="region of interest" description="Disordered" evidence="9">
    <location>
        <begin position="59"/>
        <end position="92"/>
    </location>
</feature>
<evidence type="ECO:0000256" key="9">
    <source>
        <dbReference type="SAM" id="MobiDB-lite"/>
    </source>
</evidence>
<accession>A0A8J5H4Z3</accession>
<keyword evidence="6" id="KW-0809">Transit peptide</keyword>
<feature type="compositionally biased region" description="Polar residues" evidence="9">
    <location>
        <begin position="10"/>
        <end position="22"/>
    </location>
</feature>
<reference evidence="10 11" key="1">
    <citation type="submission" date="2020-08" db="EMBL/GenBank/DDBJ databases">
        <title>Plant Genome Project.</title>
        <authorList>
            <person name="Zhang R.-G."/>
        </authorList>
    </citation>
    <scope>NUCLEOTIDE SEQUENCE [LARGE SCALE GENOMIC DNA]</scope>
    <source>
        <tissue evidence="10">Rhizome</tissue>
    </source>
</reference>
<protein>
    <submittedName>
        <fullName evidence="10">Uncharacterized protein</fullName>
    </submittedName>
</protein>
<evidence type="ECO:0000256" key="4">
    <source>
        <dbReference type="ARBA" id="ARBA00022640"/>
    </source>
</evidence>
<dbReference type="PANTHER" id="PTHR31620">
    <property type="entry name" value="PROTEIN RETICULATA-RELATED 2, CHLOROPLASTIC-RELATED"/>
    <property type="match status" value="1"/>
</dbReference>
<dbReference type="InterPro" id="IPR021825">
    <property type="entry name" value="RETICULATA-related"/>
</dbReference>
<keyword evidence="3" id="KW-0150">Chloroplast</keyword>
<evidence type="ECO:0000256" key="7">
    <source>
        <dbReference type="ARBA" id="ARBA00022989"/>
    </source>
</evidence>
<keyword evidence="7" id="KW-1133">Transmembrane helix</keyword>
<feature type="region of interest" description="Disordered" evidence="9">
    <location>
        <begin position="1"/>
        <end position="22"/>
    </location>
</feature>
<comment type="subcellular location">
    <subcellularLocation>
        <location evidence="1">Plastid</location>
        <location evidence="1">Chloroplast membrane</location>
        <topology evidence="1">Multi-pass membrane protein</topology>
    </subcellularLocation>
</comment>
<dbReference type="EMBL" id="JACMSC010000005">
    <property type="protein sequence ID" value="KAG6520389.1"/>
    <property type="molecule type" value="Genomic_DNA"/>
</dbReference>
<dbReference type="Pfam" id="PF11891">
    <property type="entry name" value="RETICULATA-like"/>
    <property type="match status" value="1"/>
</dbReference>
<comment type="caution">
    <text evidence="10">The sequence shown here is derived from an EMBL/GenBank/DDBJ whole genome shotgun (WGS) entry which is preliminary data.</text>
</comment>
<evidence type="ECO:0000256" key="6">
    <source>
        <dbReference type="ARBA" id="ARBA00022946"/>
    </source>
</evidence>
<dbReference type="Proteomes" id="UP000734854">
    <property type="component" value="Unassembled WGS sequence"/>
</dbReference>
<keyword evidence="11" id="KW-1185">Reference proteome</keyword>
<evidence type="ECO:0000256" key="2">
    <source>
        <dbReference type="ARBA" id="ARBA00010793"/>
    </source>
</evidence>
<keyword evidence="8" id="KW-0472">Membrane</keyword>
<organism evidence="10 11">
    <name type="scientific">Zingiber officinale</name>
    <name type="common">Ginger</name>
    <name type="synonym">Amomum zingiber</name>
    <dbReference type="NCBI Taxonomy" id="94328"/>
    <lineage>
        <taxon>Eukaryota</taxon>
        <taxon>Viridiplantae</taxon>
        <taxon>Streptophyta</taxon>
        <taxon>Embryophyta</taxon>
        <taxon>Tracheophyta</taxon>
        <taxon>Spermatophyta</taxon>
        <taxon>Magnoliopsida</taxon>
        <taxon>Liliopsida</taxon>
        <taxon>Zingiberales</taxon>
        <taxon>Zingiberaceae</taxon>
        <taxon>Zingiber</taxon>
    </lineage>
</organism>
<gene>
    <name evidence="10" type="ORF">ZIOFF_017438</name>
</gene>
<comment type="similarity">
    <text evidence="2">Belongs to the RETICULATA family.</text>
</comment>
<evidence type="ECO:0000256" key="5">
    <source>
        <dbReference type="ARBA" id="ARBA00022692"/>
    </source>
</evidence>
<keyword evidence="4" id="KW-0934">Plastid</keyword>
<name>A0A8J5H4Z3_ZINOF</name>
<keyword evidence="5" id="KW-0812">Transmembrane</keyword>